<protein>
    <submittedName>
        <fullName evidence="14">OmpA family protein</fullName>
    </submittedName>
</protein>
<dbReference type="InterPro" id="IPR006665">
    <property type="entry name" value="OmpA-like"/>
</dbReference>
<sequence>MKFTRSGFAIGVAGLMFGVSAAANQEWPESFGYLGIQGSYYDIETGRDSIGDVHNYWQPAVNLGYRFNPRFSIQLQYGEAETEARNLDIDVDAKLATITGRLHFPEWAFGGFQPYAGAGYGRNELEPDGLRTKREDMYVGELGLQRLLGSHFMLDLGVRGLLEDDDRFFDSQPYIALNWLFGKRYAEAAPAPAPEPAPRREEPMWIDSDNDGVPDHLDQCPNTPAGALVDDVGCHLTLEETVSITLHVEFDHDSTTVKRSFLPQIGEVAEVLVQYPDAEVLLEGHTDSTGPASYNQNLSVSRADAVMRVLISEFGIGPERIRTSGMGESQPIADNNTAAGRAQNRRVEAVVEASREQIQRR</sequence>
<keyword evidence="4" id="KW-0812">Transmembrane</keyword>
<feature type="signal peptide" evidence="12">
    <location>
        <begin position="1"/>
        <end position="21"/>
    </location>
</feature>
<evidence type="ECO:0000313" key="14">
    <source>
        <dbReference type="EMBL" id="MCK0538606.1"/>
    </source>
</evidence>
<dbReference type="InterPro" id="IPR006664">
    <property type="entry name" value="OMP_bac"/>
</dbReference>
<evidence type="ECO:0000259" key="13">
    <source>
        <dbReference type="PROSITE" id="PS51123"/>
    </source>
</evidence>
<evidence type="ECO:0000256" key="3">
    <source>
        <dbReference type="ARBA" id="ARBA00022452"/>
    </source>
</evidence>
<dbReference type="InterPro" id="IPR027385">
    <property type="entry name" value="Beta-barrel_OMP"/>
</dbReference>
<keyword evidence="9" id="KW-0998">Cell outer membrane</keyword>
<dbReference type="PANTHER" id="PTHR30329:SF21">
    <property type="entry name" value="LIPOPROTEIN YIAD-RELATED"/>
    <property type="match status" value="1"/>
</dbReference>
<evidence type="ECO:0000256" key="2">
    <source>
        <dbReference type="ARBA" id="ARBA00022448"/>
    </source>
</evidence>
<evidence type="ECO:0000256" key="8">
    <source>
        <dbReference type="ARBA" id="ARBA00023136"/>
    </source>
</evidence>
<evidence type="ECO:0000256" key="11">
    <source>
        <dbReference type="SAM" id="MobiDB-lite"/>
    </source>
</evidence>
<gene>
    <name evidence="14" type="ORF">MU846_12900</name>
</gene>
<dbReference type="Pfam" id="PF13505">
    <property type="entry name" value="OMP_b-brl"/>
    <property type="match status" value="1"/>
</dbReference>
<comment type="subcellular location">
    <subcellularLocation>
        <location evidence="1">Cell outer membrane</location>
        <topology evidence="1">Multi-pass membrane protein</topology>
    </subcellularLocation>
</comment>
<feature type="region of interest" description="Disordered" evidence="11">
    <location>
        <begin position="321"/>
        <end position="344"/>
    </location>
</feature>
<dbReference type="PRINTS" id="PR01021">
    <property type="entry name" value="OMPADOMAIN"/>
</dbReference>
<proteinExistence type="predicted"/>
<dbReference type="InterPro" id="IPR011250">
    <property type="entry name" value="OMP/PagP_B-barrel"/>
</dbReference>
<dbReference type="Gene3D" id="2.40.160.20">
    <property type="match status" value="1"/>
</dbReference>
<feature type="domain" description="OmpA-like" evidence="13">
    <location>
        <begin position="237"/>
        <end position="355"/>
    </location>
</feature>
<keyword evidence="2" id="KW-0813">Transport</keyword>
<dbReference type="Gene3D" id="3.30.1330.60">
    <property type="entry name" value="OmpA-like domain"/>
    <property type="match status" value="1"/>
</dbReference>
<evidence type="ECO:0000256" key="12">
    <source>
        <dbReference type="SAM" id="SignalP"/>
    </source>
</evidence>
<dbReference type="CDD" id="cd07185">
    <property type="entry name" value="OmpA_C-like"/>
    <property type="match status" value="1"/>
</dbReference>
<dbReference type="Pfam" id="PF00691">
    <property type="entry name" value="OmpA"/>
    <property type="match status" value="1"/>
</dbReference>
<evidence type="ECO:0000256" key="9">
    <source>
        <dbReference type="ARBA" id="ARBA00023237"/>
    </source>
</evidence>
<keyword evidence="15" id="KW-1185">Reference proteome</keyword>
<dbReference type="InterPro" id="IPR036737">
    <property type="entry name" value="OmpA-like_sf"/>
</dbReference>
<keyword evidence="8 10" id="KW-0472">Membrane</keyword>
<dbReference type="PROSITE" id="PS51123">
    <property type="entry name" value="OMPA_2"/>
    <property type="match status" value="1"/>
</dbReference>
<dbReference type="InterPro" id="IPR050330">
    <property type="entry name" value="Bact_OuterMem_StrucFunc"/>
</dbReference>
<dbReference type="PANTHER" id="PTHR30329">
    <property type="entry name" value="STATOR ELEMENT OF FLAGELLAR MOTOR COMPLEX"/>
    <property type="match status" value="1"/>
</dbReference>
<keyword evidence="5 12" id="KW-0732">Signal</keyword>
<evidence type="ECO:0000256" key="1">
    <source>
        <dbReference type="ARBA" id="ARBA00004571"/>
    </source>
</evidence>
<dbReference type="SUPFAM" id="SSF103088">
    <property type="entry name" value="OmpA-like"/>
    <property type="match status" value="1"/>
</dbReference>
<evidence type="ECO:0000313" key="15">
    <source>
        <dbReference type="Proteomes" id="UP001165524"/>
    </source>
</evidence>
<name>A0ABT0E9T7_9GAMM</name>
<evidence type="ECO:0000256" key="6">
    <source>
        <dbReference type="ARBA" id="ARBA00023065"/>
    </source>
</evidence>
<dbReference type="RefSeq" id="WP_246953402.1">
    <property type="nucleotide sequence ID" value="NZ_JALKII010000010.1"/>
</dbReference>
<keyword evidence="3" id="KW-1134">Transmembrane beta strand</keyword>
<keyword evidence="7" id="KW-0626">Porin</keyword>
<organism evidence="14 15">
    <name type="scientific">Alcanivorax quisquiliarum</name>
    <dbReference type="NCBI Taxonomy" id="2933565"/>
    <lineage>
        <taxon>Bacteria</taxon>
        <taxon>Pseudomonadati</taxon>
        <taxon>Pseudomonadota</taxon>
        <taxon>Gammaproteobacteria</taxon>
        <taxon>Oceanospirillales</taxon>
        <taxon>Alcanivoracaceae</taxon>
        <taxon>Alcanivorax</taxon>
    </lineage>
</organism>
<reference evidence="14" key="1">
    <citation type="submission" date="2022-04" db="EMBL/GenBank/DDBJ databases">
        <title>Alcanivorax sp. CY1518 draft genome sequence.</title>
        <authorList>
            <person name="Zhao G."/>
            <person name="An M."/>
        </authorList>
    </citation>
    <scope>NUCLEOTIDE SEQUENCE</scope>
    <source>
        <strain evidence="14">CY1518</strain>
    </source>
</reference>
<evidence type="ECO:0000256" key="5">
    <source>
        <dbReference type="ARBA" id="ARBA00022729"/>
    </source>
</evidence>
<accession>A0ABT0E9T7</accession>
<evidence type="ECO:0000256" key="4">
    <source>
        <dbReference type="ARBA" id="ARBA00022692"/>
    </source>
</evidence>
<dbReference type="SUPFAM" id="SSF56925">
    <property type="entry name" value="OMPA-like"/>
    <property type="match status" value="1"/>
</dbReference>
<evidence type="ECO:0000256" key="7">
    <source>
        <dbReference type="ARBA" id="ARBA00023114"/>
    </source>
</evidence>
<feature type="chain" id="PRO_5045169462" evidence="12">
    <location>
        <begin position="22"/>
        <end position="361"/>
    </location>
</feature>
<evidence type="ECO:0000256" key="10">
    <source>
        <dbReference type="PROSITE-ProRule" id="PRU00473"/>
    </source>
</evidence>
<comment type="caution">
    <text evidence="14">The sequence shown here is derived from an EMBL/GenBank/DDBJ whole genome shotgun (WGS) entry which is preliminary data.</text>
</comment>
<dbReference type="Proteomes" id="UP001165524">
    <property type="component" value="Unassembled WGS sequence"/>
</dbReference>
<keyword evidence="6" id="KW-0406">Ion transport</keyword>
<dbReference type="EMBL" id="JALKII010000010">
    <property type="protein sequence ID" value="MCK0538606.1"/>
    <property type="molecule type" value="Genomic_DNA"/>
</dbReference>